<dbReference type="EMBL" id="AY814951">
    <property type="protein sequence ID" value="AAW26683.1"/>
    <property type="molecule type" value="mRNA"/>
</dbReference>
<name>Q5DBX3_SCHJA</name>
<reference evidence="1" key="2">
    <citation type="journal article" date="2006" name="PLoS Pathog.">
        <title>New perspectives on host-parasite interplay by comparative transcriptomic and proteomic analyses of Schistosoma japonicum.</title>
        <authorList>
            <person name="Liu F."/>
            <person name="Lu J."/>
            <person name="Hu W."/>
            <person name="Wang S.Y."/>
            <person name="Cui S.J."/>
            <person name="Chi M."/>
            <person name="Yan Q."/>
            <person name="Wang X.R."/>
            <person name="Song H.D."/>
            <person name="Xu X.N."/>
            <person name="Wang J.J."/>
            <person name="Zhang X.L."/>
            <person name="Zhang X."/>
            <person name="Wang Z.Q."/>
            <person name="Xue C.L."/>
            <person name="Brindley P.J."/>
            <person name="McManus D.P."/>
            <person name="Yang P.Y."/>
            <person name="Feng Z."/>
            <person name="Chen Z."/>
            <person name="Han Z.G."/>
        </authorList>
    </citation>
    <scope>NUCLEOTIDE SEQUENCE</scope>
</reference>
<sequence length="112" mass="12490">MSNQRSVSERSSISLYCSDGICDLDDQNDEECSNTVNSDNIILRAIDWCGEKLAWTFGITSPKYFYVIENCKTETPKQDSIDLGDMNDPHVAILECLVSKESSANQSHLSFG</sequence>
<dbReference type="InterPro" id="IPR028260">
    <property type="entry name" value="FAM177"/>
</dbReference>
<dbReference type="Pfam" id="PF14774">
    <property type="entry name" value="FAM177"/>
    <property type="match status" value="1"/>
</dbReference>
<evidence type="ECO:0000313" key="1">
    <source>
        <dbReference type="EMBL" id="AAW26683.1"/>
    </source>
</evidence>
<reference evidence="1" key="1">
    <citation type="submission" date="2004-11" db="EMBL/GenBank/DDBJ databases">
        <title>The full-length cDNA sequences of Schistosoma japonicum genes.</title>
        <authorList>
            <person name="Han Z."/>
        </authorList>
    </citation>
    <scope>NUCLEOTIDE SEQUENCE</scope>
</reference>
<organism evidence="1">
    <name type="scientific">Schistosoma japonicum</name>
    <name type="common">Blood fluke</name>
    <dbReference type="NCBI Taxonomy" id="6182"/>
    <lineage>
        <taxon>Eukaryota</taxon>
        <taxon>Metazoa</taxon>
        <taxon>Spiralia</taxon>
        <taxon>Lophotrochozoa</taxon>
        <taxon>Platyhelminthes</taxon>
        <taxon>Trematoda</taxon>
        <taxon>Digenea</taxon>
        <taxon>Strigeidida</taxon>
        <taxon>Schistosomatoidea</taxon>
        <taxon>Schistosomatidae</taxon>
        <taxon>Schistosoma</taxon>
    </lineage>
</organism>
<dbReference type="AlphaFoldDB" id="Q5DBX3"/>
<protein>
    <submittedName>
        <fullName evidence="1">SJCHGC02539 protein</fullName>
    </submittedName>
</protein>
<proteinExistence type="evidence at transcript level"/>
<accession>Q5DBX3</accession>